<dbReference type="RefSeq" id="WP_275633953.1">
    <property type="nucleotide sequence ID" value="NZ_JARGYD010000007.1"/>
</dbReference>
<reference evidence="2" key="1">
    <citation type="journal article" date="2019" name="Int. J. Syst. Evol. Microbiol.">
        <title>The Global Catalogue of Microorganisms (GCM) 10K type strain sequencing project: providing services to taxonomists for standard genome sequencing and annotation.</title>
        <authorList>
            <consortium name="The Broad Institute Genomics Platform"/>
            <consortium name="The Broad Institute Genome Sequencing Center for Infectious Disease"/>
            <person name="Wu L."/>
            <person name="Ma J."/>
        </authorList>
    </citation>
    <scope>NUCLEOTIDE SEQUENCE [LARGE SCALE GENOMIC DNA]</scope>
    <source>
        <strain evidence="2">KCTC 52366</strain>
    </source>
</reference>
<protein>
    <recommendedName>
        <fullName evidence="3">HTH araC/xylS-type domain-containing protein</fullName>
    </recommendedName>
</protein>
<keyword evidence="2" id="KW-1185">Reference proteome</keyword>
<proteinExistence type="predicted"/>
<dbReference type="EMBL" id="JBHRTB010000010">
    <property type="protein sequence ID" value="MFC3142401.1"/>
    <property type="molecule type" value="Genomic_DNA"/>
</dbReference>
<accession>A0ABV7GQ33</accession>
<organism evidence="1 2">
    <name type="scientific">Psychromarinibacter halotolerans</name>
    <dbReference type="NCBI Taxonomy" id="1775175"/>
    <lineage>
        <taxon>Bacteria</taxon>
        <taxon>Pseudomonadati</taxon>
        <taxon>Pseudomonadota</taxon>
        <taxon>Alphaproteobacteria</taxon>
        <taxon>Rhodobacterales</taxon>
        <taxon>Paracoccaceae</taxon>
        <taxon>Psychromarinibacter</taxon>
    </lineage>
</organism>
<sequence length="84" mass="9636">MPMIELMSAHELATRLGFANSSGPFRNFCARVGIQPIRRNPLYFDPVHVRFQLDKAQHIPTHLAEGERKETGLVAQRRLRLAQQ</sequence>
<gene>
    <name evidence="1" type="ORF">ACFOGP_06755</name>
</gene>
<evidence type="ECO:0000313" key="1">
    <source>
        <dbReference type="EMBL" id="MFC3142401.1"/>
    </source>
</evidence>
<comment type="caution">
    <text evidence="1">The sequence shown here is derived from an EMBL/GenBank/DDBJ whole genome shotgun (WGS) entry which is preliminary data.</text>
</comment>
<name>A0ABV7GQ33_9RHOB</name>
<evidence type="ECO:0008006" key="3">
    <source>
        <dbReference type="Google" id="ProtNLM"/>
    </source>
</evidence>
<evidence type="ECO:0000313" key="2">
    <source>
        <dbReference type="Proteomes" id="UP001595632"/>
    </source>
</evidence>
<dbReference type="Proteomes" id="UP001595632">
    <property type="component" value="Unassembled WGS sequence"/>
</dbReference>